<comment type="caution">
    <text evidence="1">The sequence shown here is derived from an EMBL/GenBank/DDBJ whole genome shotgun (WGS) entry which is preliminary data.</text>
</comment>
<dbReference type="AlphaFoldDB" id="A0AAV4LJ43"/>
<reference evidence="1" key="1">
    <citation type="journal article" date="2023" name="Int. J. Syst. Evol. Microbiol.">
        <title>Collibacillus ludicampi gen. nov., sp. nov., a new soil bacterium of the family Alicyclobacillaceae.</title>
        <authorList>
            <person name="Jojima T."/>
            <person name="Ioku Y."/>
            <person name="Fukuta Y."/>
            <person name="Shirasaka N."/>
            <person name="Matsumura Y."/>
            <person name="Mori M."/>
        </authorList>
    </citation>
    <scope>NUCLEOTIDE SEQUENCE</scope>
    <source>
        <strain evidence="1">TP075</strain>
    </source>
</reference>
<evidence type="ECO:0000313" key="1">
    <source>
        <dbReference type="EMBL" id="GIM47897.1"/>
    </source>
</evidence>
<keyword evidence="2" id="KW-1185">Reference proteome</keyword>
<gene>
    <name evidence="1" type="ORF">DNHGIG_34460</name>
</gene>
<proteinExistence type="predicted"/>
<dbReference type="EMBL" id="BOQE01000001">
    <property type="protein sequence ID" value="GIM47897.1"/>
    <property type="molecule type" value="Genomic_DNA"/>
</dbReference>
<evidence type="ECO:0000313" key="2">
    <source>
        <dbReference type="Proteomes" id="UP001057291"/>
    </source>
</evidence>
<accession>A0AAV4LJ43</accession>
<organism evidence="1 2">
    <name type="scientific">Collibacillus ludicampi</name>
    <dbReference type="NCBI Taxonomy" id="2771369"/>
    <lineage>
        <taxon>Bacteria</taxon>
        <taxon>Bacillati</taxon>
        <taxon>Bacillota</taxon>
        <taxon>Bacilli</taxon>
        <taxon>Bacillales</taxon>
        <taxon>Alicyclobacillaceae</taxon>
        <taxon>Collibacillus</taxon>
    </lineage>
</organism>
<sequence length="91" mass="10635">MSDCIPLFKRVDLMIAYYILKVKKEGAQMTEQDTYILTYELEDGRQVAARFLDINDRDGCDISLGMYRMNLGPITEEVWIRIVHKFNGELL</sequence>
<dbReference type="RefSeq" id="WP_282200829.1">
    <property type="nucleotide sequence ID" value="NZ_BOQE01000001.1"/>
</dbReference>
<protein>
    <submittedName>
        <fullName evidence="1">Uncharacterized protein</fullName>
    </submittedName>
</protein>
<dbReference type="Proteomes" id="UP001057291">
    <property type="component" value="Unassembled WGS sequence"/>
</dbReference>
<name>A0AAV4LJ43_9BACL</name>